<name>A0A2S1R436_9ACTN</name>
<sequence length="302" mass="31279">MTSTDTTATTTATTTAAREHARAQAGEITDSMPVVPATDWPHPPADVPADRLTWAESIPGGRYTAVVLARGTRIRLTDRDGTACAPLMMWRADAPWERLNTADTVKVPWQAYLGTGHPLLSDQGRVLATIVADGSGHHDALCGASTLAGNTARYGAGSPESDSPAGRELLLLAGLKHGLAERDLPHPVSFFHGVRVAGDGTLVSTGNAGPGAAVDLVVHLPVVLAVAVADHPLDPSPDYHAGTVELLAWSAPEDLDALVADTFPGVDQDQEYRRALANSEAAHRAANPTSAAAPTGALAPTS</sequence>
<dbReference type="NCBIfam" id="TIGR03425">
    <property type="entry name" value="urea_degr_2"/>
    <property type="match status" value="1"/>
</dbReference>
<dbReference type="PANTHER" id="PTHR31527">
    <property type="entry name" value="RE64534P"/>
    <property type="match status" value="1"/>
</dbReference>
<evidence type="ECO:0000313" key="3">
    <source>
        <dbReference type="EMBL" id="AWH91014.1"/>
    </source>
</evidence>
<protein>
    <submittedName>
        <fullName evidence="3">Urea carboxylase</fullName>
    </submittedName>
</protein>
<evidence type="ECO:0000259" key="2">
    <source>
        <dbReference type="Pfam" id="PF09347"/>
    </source>
</evidence>
<evidence type="ECO:0000313" key="4">
    <source>
        <dbReference type="Proteomes" id="UP000244928"/>
    </source>
</evidence>
<dbReference type="RefSeq" id="WP_108846281.1">
    <property type="nucleotide sequence ID" value="NZ_CP015449.1"/>
</dbReference>
<dbReference type="AlphaFoldDB" id="A0A2S1R436"/>
<dbReference type="EMBL" id="CP015449">
    <property type="protein sequence ID" value="AWH91014.1"/>
    <property type="molecule type" value="Genomic_DNA"/>
</dbReference>
<feature type="region of interest" description="Disordered" evidence="1">
    <location>
        <begin position="1"/>
        <end position="34"/>
    </location>
</feature>
<proteinExistence type="predicted"/>
<feature type="domain" description="DUF1989" evidence="2">
    <location>
        <begin position="57"/>
        <end position="222"/>
    </location>
</feature>
<dbReference type="InterPro" id="IPR018959">
    <property type="entry name" value="DUF1989"/>
</dbReference>
<reference evidence="3 4" key="1">
    <citation type="submission" date="2016-04" db="EMBL/GenBank/DDBJ databases">
        <title>Complete genome sequence of Dietzia lutea YIM 80766T, a strain isolated from desert soil in Egypt.</title>
        <authorList>
            <person name="Zhao J."/>
            <person name="Hu B."/>
            <person name="Geng S."/>
            <person name="Nie Y."/>
            <person name="Tang Y."/>
        </authorList>
    </citation>
    <scope>NUCLEOTIDE SEQUENCE [LARGE SCALE GENOMIC DNA]</scope>
    <source>
        <strain evidence="3 4">YIM 80766</strain>
    </source>
</reference>
<evidence type="ECO:0000256" key="1">
    <source>
        <dbReference type="SAM" id="MobiDB-lite"/>
    </source>
</evidence>
<feature type="region of interest" description="Disordered" evidence="1">
    <location>
        <begin position="276"/>
        <end position="302"/>
    </location>
</feature>
<dbReference type="Proteomes" id="UP000244928">
    <property type="component" value="Chromosome"/>
</dbReference>
<dbReference type="PANTHER" id="PTHR31527:SF0">
    <property type="entry name" value="RE64534P"/>
    <property type="match status" value="1"/>
</dbReference>
<accession>A0A2S1R436</accession>
<organism evidence="3 4">
    <name type="scientific">Dietzia lutea</name>
    <dbReference type="NCBI Taxonomy" id="546160"/>
    <lineage>
        <taxon>Bacteria</taxon>
        <taxon>Bacillati</taxon>
        <taxon>Actinomycetota</taxon>
        <taxon>Actinomycetes</taxon>
        <taxon>Mycobacteriales</taxon>
        <taxon>Dietziaceae</taxon>
        <taxon>Dietzia</taxon>
    </lineage>
</organism>
<dbReference type="KEGG" id="dlu:A6035_01140"/>
<dbReference type="Pfam" id="PF09347">
    <property type="entry name" value="DUF1989"/>
    <property type="match status" value="1"/>
</dbReference>
<dbReference type="InterPro" id="IPR017792">
    <property type="entry name" value="UAAP1"/>
</dbReference>
<gene>
    <name evidence="3" type="ORF">A6035_01140</name>
</gene>
<keyword evidence="4" id="KW-1185">Reference proteome</keyword>
<feature type="compositionally biased region" description="Low complexity" evidence="1">
    <location>
        <begin position="1"/>
        <end position="16"/>
    </location>
</feature>